<evidence type="ECO:0000313" key="3">
    <source>
        <dbReference type="Proteomes" id="UP000287651"/>
    </source>
</evidence>
<protein>
    <submittedName>
        <fullName evidence="2">Uncharacterized protein</fullName>
    </submittedName>
</protein>
<proteinExistence type="predicted"/>
<sequence length="67" mass="7511">KIQEVEQSLAMVRSALQKANSSLIKEQCAALERAQMTIAKYKETLSFKLSLEKMGQLRVWVSGRPGT</sequence>
<evidence type="ECO:0000256" key="1">
    <source>
        <dbReference type="SAM" id="Coils"/>
    </source>
</evidence>
<comment type="caution">
    <text evidence="2">The sequence shown here is derived from an EMBL/GenBank/DDBJ whole genome shotgun (WGS) entry which is preliminary data.</text>
</comment>
<keyword evidence="1" id="KW-0175">Coiled coil</keyword>
<evidence type="ECO:0000313" key="2">
    <source>
        <dbReference type="EMBL" id="RRT64518.1"/>
    </source>
</evidence>
<gene>
    <name evidence="2" type="ORF">B296_00037276</name>
</gene>
<feature type="non-terminal residue" evidence="2">
    <location>
        <position position="1"/>
    </location>
</feature>
<dbReference type="AlphaFoldDB" id="A0A426ZKL1"/>
<dbReference type="Proteomes" id="UP000287651">
    <property type="component" value="Unassembled WGS sequence"/>
</dbReference>
<organism evidence="2 3">
    <name type="scientific">Ensete ventricosum</name>
    <name type="common">Abyssinian banana</name>
    <name type="synonym">Musa ensete</name>
    <dbReference type="NCBI Taxonomy" id="4639"/>
    <lineage>
        <taxon>Eukaryota</taxon>
        <taxon>Viridiplantae</taxon>
        <taxon>Streptophyta</taxon>
        <taxon>Embryophyta</taxon>
        <taxon>Tracheophyta</taxon>
        <taxon>Spermatophyta</taxon>
        <taxon>Magnoliopsida</taxon>
        <taxon>Liliopsida</taxon>
        <taxon>Zingiberales</taxon>
        <taxon>Musaceae</taxon>
        <taxon>Ensete</taxon>
    </lineage>
</organism>
<dbReference type="EMBL" id="AMZH03006160">
    <property type="protein sequence ID" value="RRT64518.1"/>
    <property type="molecule type" value="Genomic_DNA"/>
</dbReference>
<reference evidence="2 3" key="1">
    <citation type="journal article" date="2014" name="Agronomy (Basel)">
        <title>A Draft Genome Sequence for Ensete ventricosum, the Drought-Tolerant Tree Against Hunger.</title>
        <authorList>
            <person name="Harrison J."/>
            <person name="Moore K.A."/>
            <person name="Paszkiewicz K."/>
            <person name="Jones T."/>
            <person name="Grant M."/>
            <person name="Ambacheew D."/>
            <person name="Muzemil S."/>
            <person name="Studholme D.J."/>
        </authorList>
    </citation>
    <scope>NUCLEOTIDE SEQUENCE [LARGE SCALE GENOMIC DNA]</scope>
</reference>
<accession>A0A426ZKL1</accession>
<name>A0A426ZKL1_ENSVE</name>
<feature type="coiled-coil region" evidence="1">
    <location>
        <begin position="2"/>
        <end position="44"/>
    </location>
</feature>